<feature type="domain" description="HIT" evidence="2">
    <location>
        <begin position="54"/>
        <end position="128"/>
    </location>
</feature>
<dbReference type="PROSITE" id="PS51084">
    <property type="entry name" value="HIT_2"/>
    <property type="match status" value="1"/>
</dbReference>
<dbReference type="Pfam" id="PF01230">
    <property type="entry name" value="HIT"/>
    <property type="match status" value="1"/>
</dbReference>
<dbReference type="Proteomes" id="UP001218579">
    <property type="component" value="Unassembled WGS sequence"/>
</dbReference>
<evidence type="ECO:0000313" key="4">
    <source>
        <dbReference type="Proteomes" id="UP001218579"/>
    </source>
</evidence>
<dbReference type="SUPFAM" id="SSF54197">
    <property type="entry name" value="HIT-like"/>
    <property type="match status" value="1"/>
</dbReference>
<dbReference type="EMBL" id="JAQQKV010000002">
    <property type="protein sequence ID" value="MDC7676900.1"/>
    <property type="molecule type" value="Genomic_DNA"/>
</dbReference>
<evidence type="ECO:0000313" key="3">
    <source>
        <dbReference type="EMBL" id="MDC7676900.1"/>
    </source>
</evidence>
<gene>
    <name evidence="3" type="ORF">PQU98_12205</name>
</gene>
<name>A0ABT5HL87_9CAUL</name>
<comment type="caution">
    <text evidence="1">Lacks conserved residue(s) required for the propagation of feature annotation.</text>
</comment>
<proteinExistence type="predicted"/>
<protein>
    <submittedName>
        <fullName evidence="3">HIT domain-containing protein</fullName>
    </submittedName>
</protein>
<dbReference type="PIRSF" id="PIRSF000714">
    <property type="entry name" value="HIT"/>
    <property type="match status" value="1"/>
</dbReference>
<evidence type="ECO:0000256" key="1">
    <source>
        <dbReference type="PROSITE-ProRule" id="PRU00464"/>
    </source>
</evidence>
<organism evidence="3 4">
    <name type="scientific">Asticcacaulis machinosus</name>
    <dbReference type="NCBI Taxonomy" id="2984211"/>
    <lineage>
        <taxon>Bacteria</taxon>
        <taxon>Pseudomonadati</taxon>
        <taxon>Pseudomonadota</taxon>
        <taxon>Alphaproteobacteria</taxon>
        <taxon>Caulobacterales</taxon>
        <taxon>Caulobacteraceae</taxon>
        <taxon>Asticcacaulis</taxon>
    </lineage>
</organism>
<sequence>MTAPETANVPCLDCDYRLDDGFALDDRIEASSYFIAHLGLCQVRLQNDARFPWLVLVPTIADFRELTELSDAQTMDVMNDIRVAETLVRVAADHLGFEVEKLNIANLGNIVAQLHIHVIGRNSSDPAWPGPVWGFGQNEAYANTTDLISVLRKAL</sequence>
<dbReference type="InterPro" id="IPR026026">
    <property type="entry name" value="HIT_Hint"/>
</dbReference>
<keyword evidence="4" id="KW-1185">Reference proteome</keyword>
<accession>A0ABT5HL87</accession>
<comment type="caution">
    <text evidence="3">The sequence shown here is derived from an EMBL/GenBank/DDBJ whole genome shotgun (WGS) entry which is preliminary data.</text>
</comment>
<dbReference type="InterPro" id="IPR036265">
    <property type="entry name" value="HIT-like_sf"/>
</dbReference>
<dbReference type="Gene3D" id="3.30.428.10">
    <property type="entry name" value="HIT-like"/>
    <property type="match status" value="1"/>
</dbReference>
<reference evidence="3 4" key="1">
    <citation type="submission" date="2023-01" db="EMBL/GenBank/DDBJ databases">
        <title>Novel species of the genus Asticcacaulis isolated from rivers.</title>
        <authorList>
            <person name="Lu H."/>
        </authorList>
    </citation>
    <scope>NUCLEOTIDE SEQUENCE [LARGE SCALE GENOMIC DNA]</scope>
    <source>
        <strain evidence="3 4">LKC15W</strain>
    </source>
</reference>
<evidence type="ECO:0000259" key="2">
    <source>
        <dbReference type="PROSITE" id="PS51084"/>
    </source>
</evidence>
<dbReference type="RefSeq" id="WP_272745214.1">
    <property type="nucleotide sequence ID" value="NZ_JAQQKV010000002.1"/>
</dbReference>
<dbReference type="InterPro" id="IPR011146">
    <property type="entry name" value="HIT-like"/>
</dbReference>